<protein>
    <submittedName>
        <fullName evidence="1">Uncharacterized protein</fullName>
    </submittedName>
</protein>
<organism evidence="1 2">
    <name type="scientific">Mya arenaria</name>
    <name type="common">Soft-shell clam</name>
    <dbReference type="NCBI Taxonomy" id="6604"/>
    <lineage>
        <taxon>Eukaryota</taxon>
        <taxon>Metazoa</taxon>
        <taxon>Spiralia</taxon>
        <taxon>Lophotrochozoa</taxon>
        <taxon>Mollusca</taxon>
        <taxon>Bivalvia</taxon>
        <taxon>Autobranchia</taxon>
        <taxon>Heteroconchia</taxon>
        <taxon>Euheterodonta</taxon>
        <taxon>Imparidentia</taxon>
        <taxon>Neoheterodontei</taxon>
        <taxon>Myida</taxon>
        <taxon>Myoidea</taxon>
        <taxon>Myidae</taxon>
        <taxon>Mya</taxon>
    </lineage>
</organism>
<accession>A0ABY7E6P3</accession>
<evidence type="ECO:0000313" key="1">
    <source>
        <dbReference type="EMBL" id="WAR05535.1"/>
    </source>
</evidence>
<dbReference type="Proteomes" id="UP001164746">
    <property type="component" value="Chromosome 5"/>
</dbReference>
<sequence length="101" mass="11772">MACNSLGYGLTDRYLIGCNLHKGLIIHNSLKHKVDKFEVSPQLGSLDDRWQPDSWDNCCSHFPQTSFKLISVQYLKQKKTRVEVYRPMLVSQYAAKYYNKL</sequence>
<evidence type="ECO:0000313" key="2">
    <source>
        <dbReference type="Proteomes" id="UP001164746"/>
    </source>
</evidence>
<reference evidence="1" key="1">
    <citation type="submission" date="2022-11" db="EMBL/GenBank/DDBJ databases">
        <title>Centuries of genome instability and evolution in soft-shell clam transmissible cancer (bioRxiv).</title>
        <authorList>
            <person name="Hart S.F.M."/>
            <person name="Yonemitsu M.A."/>
            <person name="Giersch R.M."/>
            <person name="Beal B.F."/>
            <person name="Arriagada G."/>
            <person name="Davis B.W."/>
            <person name="Ostrander E.A."/>
            <person name="Goff S.P."/>
            <person name="Metzger M.J."/>
        </authorList>
    </citation>
    <scope>NUCLEOTIDE SEQUENCE</scope>
    <source>
        <strain evidence="1">MELC-2E11</strain>
        <tissue evidence="1">Siphon/mantle</tissue>
    </source>
</reference>
<keyword evidence="2" id="KW-1185">Reference proteome</keyword>
<dbReference type="EMBL" id="CP111016">
    <property type="protein sequence ID" value="WAR05535.1"/>
    <property type="molecule type" value="Genomic_DNA"/>
</dbReference>
<name>A0ABY7E6P3_MYAAR</name>
<proteinExistence type="predicted"/>
<gene>
    <name evidence="1" type="ORF">MAR_020904</name>
</gene>